<evidence type="ECO:0000313" key="10">
    <source>
        <dbReference type="Proteomes" id="UP000247498"/>
    </source>
</evidence>
<dbReference type="EMBL" id="BDRX01000123">
    <property type="protein sequence ID" value="GBF98387.1"/>
    <property type="molecule type" value="Genomic_DNA"/>
</dbReference>
<keyword evidence="3" id="KW-0479">Metal-binding</keyword>
<dbReference type="InterPro" id="IPR006629">
    <property type="entry name" value="LITAF"/>
</dbReference>
<reference evidence="9 10" key="1">
    <citation type="journal article" date="2018" name="Sci. Rep.">
        <title>Raphidocelis subcapitata (=Pseudokirchneriella subcapitata) provides an insight into genome evolution and environmental adaptations in the Sphaeropleales.</title>
        <authorList>
            <person name="Suzuki S."/>
            <person name="Yamaguchi H."/>
            <person name="Nakajima N."/>
            <person name="Kawachi M."/>
        </authorList>
    </citation>
    <scope>NUCLEOTIDE SEQUENCE [LARGE SCALE GENOMIC DNA]</scope>
    <source>
        <strain evidence="9 10">NIES-35</strain>
    </source>
</reference>
<dbReference type="SMART" id="SM00714">
    <property type="entry name" value="LITAF"/>
    <property type="match status" value="1"/>
</dbReference>
<evidence type="ECO:0000256" key="5">
    <source>
        <dbReference type="ARBA" id="ARBA00023136"/>
    </source>
</evidence>
<dbReference type="PROSITE" id="PS51837">
    <property type="entry name" value="LITAF"/>
    <property type="match status" value="1"/>
</dbReference>
<protein>
    <recommendedName>
        <fullName evidence="8">LITAF domain-containing protein</fullName>
    </recommendedName>
</protein>
<comment type="similarity">
    <text evidence="2">Belongs to the CDIP1/LITAF family.</text>
</comment>
<feature type="compositionally biased region" description="Low complexity" evidence="6">
    <location>
        <begin position="10"/>
        <end position="26"/>
    </location>
</feature>
<evidence type="ECO:0000256" key="4">
    <source>
        <dbReference type="ARBA" id="ARBA00022833"/>
    </source>
</evidence>
<dbReference type="AlphaFoldDB" id="A0A2V0PM04"/>
<accession>A0A2V0PM04</accession>
<evidence type="ECO:0000256" key="6">
    <source>
        <dbReference type="SAM" id="MobiDB-lite"/>
    </source>
</evidence>
<feature type="transmembrane region" description="Helical" evidence="7">
    <location>
        <begin position="124"/>
        <end position="143"/>
    </location>
</feature>
<organism evidence="9 10">
    <name type="scientific">Raphidocelis subcapitata</name>
    <dbReference type="NCBI Taxonomy" id="307507"/>
    <lineage>
        <taxon>Eukaryota</taxon>
        <taxon>Viridiplantae</taxon>
        <taxon>Chlorophyta</taxon>
        <taxon>core chlorophytes</taxon>
        <taxon>Chlorophyceae</taxon>
        <taxon>CS clade</taxon>
        <taxon>Sphaeropleales</taxon>
        <taxon>Selenastraceae</taxon>
        <taxon>Raphidocelis</taxon>
    </lineage>
</organism>
<dbReference type="OrthoDB" id="5599753at2759"/>
<evidence type="ECO:0000259" key="8">
    <source>
        <dbReference type="PROSITE" id="PS51837"/>
    </source>
</evidence>
<keyword evidence="7" id="KW-1133">Transmembrane helix</keyword>
<keyword evidence="10" id="KW-1185">Reference proteome</keyword>
<comment type="subcellular location">
    <subcellularLocation>
        <location evidence="1">Membrane</location>
        <topology evidence="1">Peripheral membrane protein</topology>
    </subcellularLocation>
</comment>
<feature type="region of interest" description="Disordered" evidence="6">
    <location>
        <begin position="1"/>
        <end position="26"/>
    </location>
</feature>
<evidence type="ECO:0000313" key="9">
    <source>
        <dbReference type="EMBL" id="GBF98387.1"/>
    </source>
</evidence>
<gene>
    <name evidence="9" type="ORF">Rsub_10782</name>
</gene>
<dbReference type="GO" id="GO:0016020">
    <property type="term" value="C:membrane"/>
    <property type="evidence" value="ECO:0007669"/>
    <property type="project" value="UniProtKB-SubCell"/>
</dbReference>
<evidence type="ECO:0000256" key="3">
    <source>
        <dbReference type="ARBA" id="ARBA00022723"/>
    </source>
</evidence>
<evidence type="ECO:0000256" key="7">
    <source>
        <dbReference type="SAM" id="Phobius"/>
    </source>
</evidence>
<name>A0A2V0PM04_9CHLO</name>
<dbReference type="PANTHER" id="PTHR23292">
    <property type="entry name" value="LIPOPOLYSACCHARIDE-INDUCED TUMOR NECROSIS FACTOR-ALPHA FACTOR"/>
    <property type="match status" value="1"/>
</dbReference>
<dbReference type="STRING" id="307507.A0A2V0PM04"/>
<dbReference type="PANTHER" id="PTHR23292:SF6">
    <property type="entry name" value="FI16602P1-RELATED"/>
    <property type="match status" value="1"/>
</dbReference>
<evidence type="ECO:0000256" key="1">
    <source>
        <dbReference type="ARBA" id="ARBA00004170"/>
    </source>
</evidence>
<dbReference type="InterPro" id="IPR037519">
    <property type="entry name" value="LITAF_fam"/>
</dbReference>
<proteinExistence type="inferred from homology"/>
<keyword evidence="7" id="KW-0812">Transmembrane</keyword>
<evidence type="ECO:0000256" key="2">
    <source>
        <dbReference type="ARBA" id="ARBA00005975"/>
    </source>
</evidence>
<dbReference type="Pfam" id="PF10601">
    <property type="entry name" value="zf-LITAF-like"/>
    <property type="match status" value="1"/>
</dbReference>
<comment type="caution">
    <text evidence="9">The sequence shown here is derived from an EMBL/GenBank/DDBJ whole genome shotgun (WGS) entry which is preliminary data.</text>
</comment>
<dbReference type="GO" id="GO:0008270">
    <property type="term" value="F:zinc ion binding"/>
    <property type="evidence" value="ECO:0007669"/>
    <property type="project" value="TreeGrafter"/>
</dbReference>
<dbReference type="InParanoid" id="A0A2V0PM04"/>
<sequence length="170" mass="17620">MGAGGPLNQPLLAPADGGAPSAPPLLDASGAAYAPAAAPPGPAAGYPPYAQQQRGAAAPYAPPAVLGAPLYAQHPPLEAPIVQHTTTHIYDRPLIQNVSLAPVLQMCPSCGHTGATRVRRERGCCTWLAAFGLFWVCCPIFWLPCCIASCKDTVHRCKNCGTEVARIAPC</sequence>
<feature type="domain" description="LITAF" evidence="8">
    <location>
        <begin position="86"/>
        <end position="169"/>
    </location>
</feature>
<dbReference type="Proteomes" id="UP000247498">
    <property type="component" value="Unassembled WGS sequence"/>
</dbReference>
<keyword evidence="5 7" id="KW-0472">Membrane</keyword>
<keyword evidence="4" id="KW-0862">Zinc</keyword>